<keyword evidence="3" id="KW-0119">Carbohydrate metabolism</keyword>
<dbReference type="SUPFAM" id="SSF74650">
    <property type="entry name" value="Galactose mutarotase-like"/>
    <property type="match status" value="1"/>
</dbReference>
<dbReference type="GO" id="GO:0004034">
    <property type="term" value="F:aldose 1-epimerase activity"/>
    <property type="evidence" value="ECO:0007669"/>
    <property type="project" value="TreeGrafter"/>
</dbReference>
<dbReference type="PANTHER" id="PTHR10091:SF0">
    <property type="entry name" value="GALACTOSE MUTAROTASE"/>
    <property type="match status" value="1"/>
</dbReference>
<dbReference type="GO" id="GO:0030246">
    <property type="term" value="F:carbohydrate binding"/>
    <property type="evidence" value="ECO:0007669"/>
    <property type="project" value="InterPro"/>
</dbReference>
<dbReference type="Proteomes" id="UP000014074">
    <property type="component" value="Unassembled WGS sequence"/>
</dbReference>
<keyword evidence="5" id="KW-1185">Reference proteome</keyword>
<evidence type="ECO:0000256" key="3">
    <source>
        <dbReference type="ARBA" id="ARBA00023277"/>
    </source>
</evidence>
<dbReference type="GO" id="GO:0006006">
    <property type="term" value="P:glucose metabolic process"/>
    <property type="evidence" value="ECO:0007669"/>
    <property type="project" value="TreeGrafter"/>
</dbReference>
<gene>
    <name evidence="4" type="ORF">UCRPA7_7163</name>
</gene>
<evidence type="ECO:0000313" key="4">
    <source>
        <dbReference type="EMBL" id="EON97345.1"/>
    </source>
</evidence>
<accession>R8BDH0</accession>
<protein>
    <submittedName>
        <fullName evidence="4">Putative aldose 1-epimerase protein</fullName>
    </submittedName>
</protein>
<dbReference type="InterPro" id="IPR011013">
    <property type="entry name" value="Gal_mutarotase_sf_dom"/>
</dbReference>
<keyword evidence="2" id="KW-0413">Isomerase</keyword>
<dbReference type="RefSeq" id="XP_007917888.1">
    <property type="nucleotide sequence ID" value="XM_007919697.1"/>
</dbReference>
<evidence type="ECO:0000256" key="2">
    <source>
        <dbReference type="ARBA" id="ARBA00023235"/>
    </source>
</evidence>
<organism evidence="4 5">
    <name type="scientific">Phaeoacremonium minimum (strain UCR-PA7)</name>
    <name type="common">Esca disease fungus</name>
    <name type="synonym">Togninia minima</name>
    <dbReference type="NCBI Taxonomy" id="1286976"/>
    <lineage>
        <taxon>Eukaryota</taxon>
        <taxon>Fungi</taxon>
        <taxon>Dikarya</taxon>
        <taxon>Ascomycota</taxon>
        <taxon>Pezizomycotina</taxon>
        <taxon>Sordariomycetes</taxon>
        <taxon>Sordariomycetidae</taxon>
        <taxon>Togniniales</taxon>
        <taxon>Togniniaceae</taxon>
        <taxon>Phaeoacremonium</taxon>
    </lineage>
</organism>
<dbReference type="FunFam" id="2.70.98.10:FF:000015">
    <property type="entry name" value="Aldose 1-epimerase, putative"/>
    <property type="match status" value="1"/>
</dbReference>
<name>R8BDH0_PHAM7</name>
<sequence length="340" mass="36493">MADAPFAFLPLGAIIQSFVVDGTNIVQGFPTTELYQSHNSPFFGETIGRVANRIKNARIDSLNGKSYALAANNGPNNLHGGNVGWGKKIWAGPTPVGLRDIPGVESLQGGESVTFTLKSEDGEEGFPGTVEAKVTYTTGTQTINGKEAVVLGIEYEAQLTGGAEETAINMTNHSYFNLTGGPSIAGTEVEIVTNSYLPVDDGGIPTGGPQPFSKFEGKKPFTLGPQDPDIDDCFVVNEDPSSVPLDTRKSTLTRLVSAFSPDSKIHLEVHSTEPAFQFYTGKYIDVPEVAGVSARGARSGFCVEPSRYVNAINVPEWKNMMLLKKGETYGCRVVYKGWKE</sequence>
<dbReference type="InterPro" id="IPR047215">
    <property type="entry name" value="Galactose_mutarotase-like"/>
</dbReference>
<dbReference type="AlphaFoldDB" id="R8BDH0"/>
<dbReference type="InterPro" id="IPR018052">
    <property type="entry name" value="Ald1_epimerase_CS"/>
</dbReference>
<dbReference type="Gene3D" id="2.70.98.10">
    <property type="match status" value="1"/>
</dbReference>
<dbReference type="PANTHER" id="PTHR10091">
    <property type="entry name" value="ALDOSE-1-EPIMERASE"/>
    <property type="match status" value="1"/>
</dbReference>
<proteinExistence type="inferred from homology"/>
<dbReference type="KEGG" id="tmn:UCRPA7_7163"/>
<reference evidence="5" key="1">
    <citation type="journal article" date="2013" name="Genome Announc.">
        <title>Draft genome sequence of the ascomycete Phaeoacremonium aleophilum strain UCR-PA7, a causal agent of the esca disease complex in grapevines.</title>
        <authorList>
            <person name="Blanco-Ulate B."/>
            <person name="Rolshausen P."/>
            <person name="Cantu D."/>
        </authorList>
    </citation>
    <scope>NUCLEOTIDE SEQUENCE [LARGE SCALE GENOMIC DNA]</scope>
    <source>
        <strain evidence="5">UCR-PA7</strain>
    </source>
</reference>
<dbReference type="GeneID" id="19327896"/>
<dbReference type="HOGENOM" id="CLU_031753_3_0_1"/>
<dbReference type="PROSITE" id="PS00545">
    <property type="entry name" value="ALDOSE_1_EPIMERASE"/>
    <property type="match status" value="1"/>
</dbReference>
<dbReference type="CDD" id="cd09019">
    <property type="entry name" value="galactose_mutarotase_like"/>
    <property type="match status" value="1"/>
</dbReference>
<evidence type="ECO:0000313" key="5">
    <source>
        <dbReference type="Proteomes" id="UP000014074"/>
    </source>
</evidence>
<dbReference type="GO" id="GO:0033499">
    <property type="term" value="P:galactose catabolic process via UDP-galactose, Leloir pathway"/>
    <property type="evidence" value="ECO:0007669"/>
    <property type="project" value="TreeGrafter"/>
</dbReference>
<dbReference type="eggNOG" id="KOG1604">
    <property type="taxonomic scope" value="Eukaryota"/>
</dbReference>
<comment type="similarity">
    <text evidence="1">Belongs to the aldose epimerase family.</text>
</comment>
<dbReference type="InterPro" id="IPR008183">
    <property type="entry name" value="Aldose_1/G6P_1-epimerase"/>
</dbReference>
<evidence type="ECO:0000256" key="1">
    <source>
        <dbReference type="ARBA" id="ARBA00006206"/>
    </source>
</evidence>
<dbReference type="Pfam" id="PF01263">
    <property type="entry name" value="Aldose_epim"/>
    <property type="match status" value="1"/>
</dbReference>
<dbReference type="OrthoDB" id="274691at2759"/>
<dbReference type="InterPro" id="IPR014718">
    <property type="entry name" value="GH-type_carb-bd"/>
</dbReference>
<dbReference type="EMBL" id="KB933268">
    <property type="protein sequence ID" value="EON97345.1"/>
    <property type="molecule type" value="Genomic_DNA"/>
</dbReference>